<evidence type="ECO:0000259" key="5">
    <source>
        <dbReference type="Pfam" id="PF00296"/>
    </source>
</evidence>
<name>A0ABP8UR61_9ACTN</name>
<evidence type="ECO:0000313" key="6">
    <source>
        <dbReference type="EMBL" id="GAA4637504.1"/>
    </source>
</evidence>
<dbReference type="RefSeq" id="WP_345440612.1">
    <property type="nucleotide sequence ID" value="NZ_BAABHK010000020.1"/>
</dbReference>
<dbReference type="PANTHER" id="PTHR42847:SF4">
    <property type="entry name" value="ALKANESULFONATE MONOOXYGENASE-RELATED"/>
    <property type="match status" value="1"/>
</dbReference>
<feature type="domain" description="Luciferase-like" evidence="5">
    <location>
        <begin position="4"/>
        <end position="288"/>
    </location>
</feature>
<evidence type="ECO:0000313" key="7">
    <source>
        <dbReference type="Proteomes" id="UP001501442"/>
    </source>
</evidence>
<evidence type="ECO:0000256" key="4">
    <source>
        <dbReference type="ARBA" id="ARBA00023033"/>
    </source>
</evidence>
<dbReference type="Pfam" id="PF00296">
    <property type="entry name" value="Bac_luciferase"/>
    <property type="match status" value="1"/>
</dbReference>
<dbReference type="EMBL" id="BAABHK010000020">
    <property type="protein sequence ID" value="GAA4637504.1"/>
    <property type="molecule type" value="Genomic_DNA"/>
</dbReference>
<dbReference type="SUPFAM" id="SSF51679">
    <property type="entry name" value="Bacterial luciferase-like"/>
    <property type="match status" value="1"/>
</dbReference>
<keyword evidence="3" id="KW-0560">Oxidoreductase</keyword>
<gene>
    <name evidence="6" type="ORF">GCM10023196_091550</name>
</gene>
<sequence length="319" mass="34320">MIDIGVLLSTREAAIKDDWHVPRLIEFARRAEALGFDSVWAGDSLTARPRVEPLTLLSAVAAATTTVGVGTAALTGALRQPLLAAHTIATLDLVSEGRLTLGLGAGFPYPQTEAEFTAAGVPFTERLGRLLETVRLWRSLWSADRPDAFEGRYWRFDGLAGLPAPSRPGGPALWLAGAGPRAVDRVGRLFDGWLPYLPEPEEYGRQRAEIEEVATAAGRDPATVTPALYVTVLPQDDPARARAGLESYVRAYYGASLDDMSRLQAFVAGTPEQCAERLAAYAVAGVRHFVIRIGSLDTLPHLETVAGIADAVRRPVSVR</sequence>
<keyword evidence="1" id="KW-0285">Flavoprotein</keyword>
<keyword evidence="2" id="KW-0288">FMN</keyword>
<keyword evidence="4" id="KW-0503">Monooxygenase</keyword>
<comment type="caution">
    <text evidence="6">The sequence shown here is derived from an EMBL/GenBank/DDBJ whole genome shotgun (WGS) entry which is preliminary data.</text>
</comment>
<keyword evidence="7" id="KW-1185">Reference proteome</keyword>
<dbReference type="InterPro" id="IPR011251">
    <property type="entry name" value="Luciferase-like_dom"/>
</dbReference>
<dbReference type="Gene3D" id="3.20.20.30">
    <property type="entry name" value="Luciferase-like domain"/>
    <property type="match status" value="1"/>
</dbReference>
<proteinExistence type="predicted"/>
<dbReference type="Proteomes" id="UP001501442">
    <property type="component" value="Unassembled WGS sequence"/>
</dbReference>
<protein>
    <submittedName>
        <fullName evidence="6">LLM class flavin-dependent oxidoreductase</fullName>
    </submittedName>
</protein>
<reference evidence="7" key="1">
    <citation type="journal article" date="2019" name="Int. J. Syst. Evol. Microbiol.">
        <title>The Global Catalogue of Microorganisms (GCM) 10K type strain sequencing project: providing services to taxonomists for standard genome sequencing and annotation.</title>
        <authorList>
            <consortium name="The Broad Institute Genomics Platform"/>
            <consortium name="The Broad Institute Genome Sequencing Center for Infectious Disease"/>
            <person name="Wu L."/>
            <person name="Ma J."/>
        </authorList>
    </citation>
    <scope>NUCLEOTIDE SEQUENCE [LARGE SCALE GENOMIC DNA]</scope>
    <source>
        <strain evidence="7">JCM 17939</strain>
    </source>
</reference>
<evidence type="ECO:0000256" key="1">
    <source>
        <dbReference type="ARBA" id="ARBA00022630"/>
    </source>
</evidence>
<dbReference type="InterPro" id="IPR050172">
    <property type="entry name" value="SsuD_RutA_monooxygenase"/>
</dbReference>
<dbReference type="PANTHER" id="PTHR42847">
    <property type="entry name" value="ALKANESULFONATE MONOOXYGENASE"/>
    <property type="match status" value="1"/>
</dbReference>
<evidence type="ECO:0000256" key="3">
    <source>
        <dbReference type="ARBA" id="ARBA00023002"/>
    </source>
</evidence>
<evidence type="ECO:0000256" key="2">
    <source>
        <dbReference type="ARBA" id="ARBA00022643"/>
    </source>
</evidence>
<organism evidence="6 7">
    <name type="scientific">Actinoallomurus vinaceus</name>
    <dbReference type="NCBI Taxonomy" id="1080074"/>
    <lineage>
        <taxon>Bacteria</taxon>
        <taxon>Bacillati</taxon>
        <taxon>Actinomycetota</taxon>
        <taxon>Actinomycetes</taxon>
        <taxon>Streptosporangiales</taxon>
        <taxon>Thermomonosporaceae</taxon>
        <taxon>Actinoallomurus</taxon>
    </lineage>
</organism>
<dbReference type="InterPro" id="IPR036661">
    <property type="entry name" value="Luciferase-like_sf"/>
</dbReference>
<accession>A0ABP8UR61</accession>